<keyword evidence="1" id="KW-0472">Membrane</keyword>
<dbReference type="EMBL" id="CP115450">
    <property type="protein sequence ID" value="WBP86314.1"/>
    <property type="molecule type" value="Genomic_DNA"/>
</dbReference>
<dbReference type="GO" id="GO:0050151">
    <property type="term" value="F:oleate hydratase activity"/>
    <property type="evidence" value="ECO:0007669"/>
    <property type="project" value="UniProtKB-EC"/>
</dbReference>
<dbReference type="EC" id="4.2.1.53" evidence="2"/>
<evidence type="ECO:0000313" key="3">
    <source>
        <dbReference type="Proteomes" id="UP001212821"/>
    </source>
</evidence>
<evidence type="ECO:0000313" key="2">
    <source>
        <dbReference type="EMBL" id="WBP86314.1"/>
    </source>
</evidence>
<keyword evidence="3" id="KW-1185">Reference proteome</keyword>
<dbReference type="PANTHER" id="PTHR37417:SF3">
    <property type="entry name" value="MYOSIN-CROSSREACTIVE PROTEIN"/>
    <property type="match status" value="1"/>
</dbReference>
<feature type="transmembrane region" description="Helical" evidence="1">
    <location>
        <begin position="10"/>
        <end position="27"/>
    </location>
</feature>
<dbReference type="Proteomes" id="UP001212821">
    <property type="component" value="Chromosome"/>
</dbReference>
<accession>A0ABY7Q0Z7</accession>
<protein>
    <submittedName>
        <fullName evidence="2">Oleate hydratase</fullName>
        <ecNumber evidence="2">4.2.1.53</ecNumber>
    </submittedName>
</protein>
<reference evidence="3" key="1">
    <citation type="submission" date="2022-12" db="EMBL/GenBank/DDBJ databases">
        <authorList>
            <person name="Mo P."/>
        </authorList>
    </citation>
    <scope>NUCLEOTIDE SEQUENCE [LARGE SCALE GENOMIC DNA]</scope>
    <source>
        <strain evidence="3">HUAS 3-15</strain>
    </source>
</reference>
<dbReference type="Gene3D" id="3.50.50.60">
    <property type="entry name" value="FAD/NAD(P)-binding domain"/>
    <property type="match status" value="1"/>
</dbReference>
<keyword evidence="1" id="KW-0812">Transmembrane</keyword>
<keyword evidence="2" id="KW-0456">Lyase</keyword>
<evidence type="ECO:0000256" key="1">
    <source>
        <dbReference type="SAM" id="Phobius"/>
    </source>
</evidence>
<dbReference type="Pfam" id="PF06100">
    <property type="entry name" value="MCRA"/>
    <property type="match status" value="1"/>
</dbReference>
<dbReference type="InterPro" id="IPR036188">
    <property type="entry name" value="FAD/NAD-bd_sf"/>
</dbReference>
<dbReference type="RefSeq" id="WP_270142876.1">
    <property type="nucleotide sequence ID" value="NZ_CP115450.1"/>
</dbReference>
<sequence>MIDSGRHAKAYLVGGGIAALAAAAFLIRDGDVPGENIHVLEQLPLAGGSRR</sequence>
<proteinExistence type="predicted"/>
<name>A0ABY7Q0Z7_9ACTN</name>
<organism evidence="2 3">
    <name type="scientific">Kitasatospora cathayae</name>
    <dbReference type="NCBI Taxonomy" id="3004092"/>
    <lineage>
        <taxon>Bacteria</taxon>
        <taxon>Bacillati</taxon>
        <taxon>Actinomycetota</taxon>
        <taxon>Actinomycetes</taxon>
        <taxon>Kitasatosporales</taxon>
        <taxon>Streptomycetaceae</taxon>
        <taxon>Kitasatospora</taxon>
    </lineage>
</organism>
<dbReference type="InterPro" id="IPR010354">
    <property type="entry name" value="Oleate_hydratase"/>
</dbReference>
<gene>
    <name evidence="2" type="ORF">O1G21_10985</name>
</gene>
<dbReference type="PANTHER" id="PTHR37417">
    <property type="entry name" value="67 KDA MYOSIN-CROSS-REACTIVE ANTIGEN FAMILY PROTEIN (AFU_ORTHOLOGUE AFUA_5G09970)"/>
    <property type="match status" value="1"/>
</dbReference>
<keyword evidence="1" id="KW-1133">Transmembrane helix</keyword>